<sequence length="460" mass="50476">MVTRRQFNQGMISIALSGLATHLKAANSAGAGLPSSNDKLPNHLVPDTNGILDLPPGFSYQVISQLDETMNDGRQVPDRADGMGCFAVDNDRVVLIRNHEISPAKHPVAATKQVTQALSTKAYDSYPSGEPLAGGTSSIVYNLKTNRVEQQFMSLLGTIRNCSGGLTPWGSWLTCEESVATPSDTIGKEHGYVFEVPSQARELVAAKPIKAMGRFNHEATCIDPATGTVYLTEDRQDSLFYRFIPNQPGDLHAGGKLQALMVTGRPQFDTRNGQTPYMQEQQQYACEWLDLEDVESPKDDLRQRGFAQGAALFARGEGIHFGTNDMYFCCTSGGKKKLGQIMQYIPTPLKTGQPRSEQTGTLSLFVESHDKATFNYGDNIVVTPNGHLLVCEDQYTKTVNNHLRGITPQGEIYDFAKVHWQTEPAGACFSPDAKVLFVNLYSPTTTLAITGPWDSFYAQY</sequence>
<dbReference type="EMBL" id="JAWDIO010000002">
    <property type="protein sequence ID" value="MDU0353732.1"/>
    <property type="molecule type" value="Genomic_DNA"/>
</dbReference>
<gene>
    <name evidence="1" type="ORF">RS130_07180</name>
</gene>
<organism evidence="1 2">
    <name type="scientific">Paraglaciecola aquimarina</name>
    <dbReference type="NCBI Taxonomy" id="1235557"/>
    <lineage>
        <taxon>Bacteria</taxon>
        <taxon>Pseudomonadati</taxon>
        <taxon>Pseudomonadota</taxon>
        <taxon>Gammaproteobacteria</taxon>
        <taxon>Alteromonadales</taxon>
        <taxon>Alteromonadaceae</taxon>
        <taxon>Paraglaciecola</taxon>
    </lineage>
</organism>
<evidence type="ECO:0000313" key="2">
    <source>
        <dbReference type="Proteomes" id="UP001247805"/>
    </source>
</evidence>
<dbReference type="PANTHER" id="PTHR35399">
    <property type="entry name" value="SLR8030 PROTEIN"/>
    <property type="match status" value="1"/>
</dbReference>
<keyword evidence="2" id="KW-1185">Reference proteome</keyword>
<name>A0ABU3SUR1_9ALTE</name>
<protein>
    <submittedName>
        <fullName evidence="1">DUF839 domain-containing protein</fullName>
    </submittedName>
</protein>
<proteinExistence type="predicted"/>
<dbReference type="SUPFAM" id="SSF63829">
    <property type="entry name" value="Calcium-dependent phosphotriesterase"/>
    <property type="match status" value="1"/>
</dbReference>
<dbReference type="Proteomes" id="UP001247805">
    <property type="component" value="Unassembled WGS sequence"/>
</dbReference>
<accession>A0ABU3SUR1</accession>
<dbReference type="Pfam" id="PF05787">
    <property type="entry name" value="PhoX"/>
    <property type="match status" value="2"/>
</dbReference>
<dbReference type="InterPro" id="IPR008557">
    <property type="entry name" value="PhoX"/>
</dbReference>
<comment type="caution">
    <text evidence="1">The sequence shown here is derived from an EMBL/GenBank/DDBJ whole genome shotgun (WGS) entry which is preliminary data.</text>
</comment>
<dbReference type="PANTHER" id="PTHR35399:SF4">
    <property type="entry name" value="MEMBRANE PROTEIN"/>
    <property type="match status" value="1"/>
</dbReference>
<dbReference type="RefSeq" id="WP_316025382.1">
    <property type="nucleotide sequence ID" value="NZ_JAWDIO010000002.1"/>
</dbReference>
<reference evidence="1 2" key="1">
    <citation type="submission" date="2023-10" db="EMBL/GenBank/DDBJ databases">
        <title>Glaciecola aquimarina strain GGW-M5 nov., isolated from a coastal seawater.</title>
        <authorList>
            <person name="Bayburt H."/>
            <person name="Kim J.M."/>
            <person name="Choi B.J."/>
            <person name="Jeon C.O."/>
        </authorList>
    </citation>
    <scope>NUCLEOTIDE SEQUENCE [LARGE SCALE GENOMIC DNA]</scope>
    <source>
        <strain evidence="1 2">KCTC 32108</strain>
    </source>
</reference>
<evidence type="ECO:0000313" key="1">
    <source>
        <dbReference type="EMBL" id="MDU0353732.1"/>
    </source>
</evidence>